<gene>
    <name evidence="1" type="ORF">COV31_01515</name>
</gene>
<dbReference type="EMBL" id="PCXO01000006">
    <property type="protein sequence ID" value="PIR41357.1"/>
    <property type="molecule type" value="Genomic_DNA"/>
</dbReference>
<evidence type="ECO:0000313" key="1">
    <source>
        <dbReference type="EMBL" id="PIR41357.1"/>
    </source>
</evidence>
<reference evidence="1 2" key="1">
    <citation type="submission" date="2017-09" db="EMBL/GenBank/DDBJ databases">
        <title>Depth-based differentiation of microbial function through sediment-hosted aquifers and enrichment of novel symbionts in the deep terrestrial subsurface.</title>
        <authorList>
            <person name="Probst A.J."/>
            <person name="Ladd B."/>
            <person name="Jarett J.K."/>
            <person name="Geller-Mcgrath D.E."/>
            <person name="Sieber C.M."/>
            <person name="Emerson J.B."/>
            <person name="Anantharaman K."/>
            <person name="Thomas B.C."/>
            <person name="Malmstrom R."/>
            <person name="Stieglmeier M."/>
            <person name="Klingl A."/>
            <person name="Woyke T."/>
            <person name="Ryan C.M."/>
            <person name="Banfield J.F."/>
        </authorList>
    </citation>
    <scope>NUCLEOTIDE SEQUENCE [LARGE SCALE GENOMIC DNA]</scope>
    <source>
        <strain evidence="1">CG10_big_fil_rev_8_21_14_0_10_46_23</strain>
    </source>
</reference>
<dbReference type="AlphaFoldDB" id="A0A2H0R4C2"/>
<name>A0A2H0R4C2_9BACT</name>
<evidence type="ECO:0000313" key="2">
    <source>
        <dbReference type="Proteomes" id="UP000230232"/>
    </source>
</evidence>
<organism evidence="1 2">
    <name type="scientific">Candidatus Yanofskybacteria bacterium CG10_big_fil_rev_8_21_14_0_10_46_23</name>
    <dbReference type="NCBI Taxonomy" id="1975098"/>
    <lineage>
        <taxon>Bacteria</taxon>
        <taxon>Candidatus Yanofskyibacteriota</taxon>
    </lineage>
</organism>
<proteinExistence type="predicted"/>
<sequence length="366" mass="39949">MVFNLKKILAGTLILISALIFLVAPTNPQSAEGTDFYYATKEYSLDVVARVIAANLLNTVSNQVLDVIQGAGRDGQPAFVLNWREFILDSDRRGQSIFLSQLRYVIDRQIVCEQLRGVVGGIFGAQNGTPLDIGQFASILQGGGEDSFQVRSRCTIPKEVYADYQEDFLKGGGWETFKRIVEPQNNVLGLTALSFDELAKQKGLESQADTSETRSTGFISSRGNCRANSDRLHGNVKTGETKCLLLGNVVTPAQILTEAGARTVDSQFDWLTSSDELSEVITGVINAAYARLTSFLPVDLTNLTLNDTTQVESRNESLNQATQRGVQTCVQNCLNIRESACSTASNEATCRSSARRACQDQCAFDI</sequence>
<protein>
    <submittedName>
        <fullName evidence="1">Uncharacterized protein</fullName>
    </submittedName>
</protein>
<dbReference type="Proteomes" id="UP000230232">
    <property type="component" value="Unassembled WGS sequence"/>
</dbReference>
<comment type="caution">
    <text evidence="1">The sequence shown here is derived from an EMBL/GenBank/DDBJ whole genome shotgun (WGS) entry which is preliminary data.</text>
</comment>
<accession>A0A2H0R4C2</accession>